<name>A0A7C3RS83_DICTH</name>
<feature type="domain" description="Major facilitator superfamily (MFS) profile" evidence="7">
    <location>
        <begin position="5"/>
        <end position="447"/>
    </location>
</feature>
<feature type="chain" id="PRO_5027623974" evidence="6">
    <location>
        <begin position="23"/>
        <end position="447"/>
    </location>
</feature>
<dbReference type="CDD" id="cd17321">
    <property type="entry name" value="MFS_MMR_MDR_like"/>
    <property type="match status" value="1"/>
</dbReference>
<feature type="transmembrane region" description="Helical" evidence="5">
    <location>
        <begin position="254"/>
        <end position="278"/>
    </location>
</feature>
<dbReference type="SUPFAM" id="SSF103473">
    <property type="entry name" value="MFS general substrate transporter"/>
    <property type="match status" value="1"/>
</dbReference>
<evidence type="ECO:0000256" key="2">
    <source>
        <dbReference type="ARBA" id="ARBA00022692"/>
    </source>
</evidence>
<feature type="transmembrane region" description="Helical" evidence="5">
    <location>
        <begin position="389"/>
        <end position="407"/>
    </location>
</feature>
<evidence type="ECO:0000256" key="4">
    <source>
        <dbReference type="ARBA" id="ARBA00023136"/>
    </source>
</evidence>
<evidence type="ECO:0000259" key="7">
    <source>
        <dbReference type="PROSITE" id="PS50850"/>
    </source>
</evidence>
<feature type="transmembrane region" description="Helical" evidence="5">
    <location>
        <begin position="419"/>
        <end position="442"/>
    </location>
</feature>
<keyword evidence="3 5" id="KW-1133">Transmembrane helix</keyword>
<accession>A0A7C3RS83</accession>
<feature type="transmembrane region" description="Helical" evidence="5">
    <location>
        <begin position="216"/>
        <end position="234"/>
    </location>
</feature>
<feature type="transmembrane region" description="Helical" evidence="5">
    <location>
        <begin position="190"/>
        <end position="210"/>
    </location>
</feature>
<feature type="transmembrane region" description="Helical" evidence="5">
    <location>
        <begin position="71"/>
        <end position="90"/>
    </location>
</feature>
<evidence type="ECO:0000256" key="1">
    <source>
        <dbReference type="ARBA" id="ARBA00004141"/>
    </source>
</evidence>
<evidence type="ECO:0000256" key="3">
    <source>
        <dbReference type="ARBA" id="ARBA00022989"/>
    </source>
</evidence>
<dbReference type="PROSITE" id="PS50850">
    <property type="entry name" value="MFS"/>
    <property type="match status" value="1"/>
</dbReference>
<dbReference type="Gene3D" id="1.20.1250.20">
    <property type="entry name" value="MFS general substrate transporter like domains"/>
    <property type="match status" value="1"/>
</dbReference>
<sequence length="447" mass="49521">MRNKLFIAVLLGSFITSFSASAINVALPAIGKEFYLYTVSLSWLSTLYLLSNAFLLLPFGKIADIYGRKKLFSIGLFVFSIGALISILSFNYDILAFSRIIQGFGGSILFATTPALVSSISLSSERGKNLGYYVTSVYLGLSLGPSLGGFLTKYFSWRSIFIFTLILGMISFIMSLFVEEELEGQSSVKFDLLGSFLYAFSVTFILLGLSNLKNELGIMGILFGAYLLFLFYYVEKKISNPIFPINLFRNRRFIFSNLSAFINYGATSALSFLLSIYLQSVKYIAPHIAGFLLSFQPISQVIFSPWAGRLSDRKDPGIIASLGMLIISIVIFFLSFLSPNTPIFLISLSGFFLGFGFALFSSPNTNAIMGSVDRSLYGVASSTLATMRVLGQTFSMALVNSVFSILLKDMSGLEFSLDFMYAFRILLYIFTLLCALGIWASFQRNKE</sequence>
<feature type="transmembrane region" description="Helical" evidence="5">
    <location>
        <begin position="34"/>
        <end position="59"/>
    </location>
</feature>
<gene>
    <name evidence="8" type="ORF">ENW00_09330</name>
</gene>
<dbReference type="FunFam" id="1.20.1250.20:FF:000503">
    <property type="entry name" value="Drug resistance transporter, EmrB/QacA subfamily"/>
    <property type="match status" value="1"/>
</dbReference>
<protein>
    <submittedName>
        <fullName evidence="8">MFS transporter</fullName>
    </submittedName>
</protein>
<feature type="signal peptide" evidence="6">
    <location>
        <begin position="1"/>
        <end position="22"/>
    </location>
</feature>
<dbReference type="InterPro" id="IPR036259">
    <property type="entry name" value="MFS_trans_sf"/>
</dbReference>
<dbReference type="Pfam" id="PF07690">
    <property type="entry name" value="MFS_1"/>
    <property type="match status" value="1"/>
</dbReference>
<keyword evidence="6" id="KW-0732">Signal</keyword>
<proteinExistence type="predicted"/>
<feature type="transmembrane region" description="Helical" evidence="5">
    <location>
        <begin position="96"/>
        <end position="118"/>
    </location>
</feature>
<dbReference type="Gene3D" id="1.20.1720.10">
    <property type="entry name" value="Multidrug resistance protein D"/>
    <property type="match status" value="1"/>
</dbReference>
<dbReference type="AlphaFoldDB" id="A0A7C3RS83"/>
<dbReference type="PANTHER" id="PTHR23501">
    <property type="entry name" value="MAJOR FACILITATOR SUPERFAMILY"/>
    <property type="match status" value="1"/>
</dbReference>
<comment type="caution">
    <text evidence="8">The sequence shown here is derived from an EMBL/GenBank/DDBJ whole genome shotgun (WGS) entry which is preliminary data.</text>
</comment>
<dbReference type="InterPro" id="IPR020846">
    <property type="entry name" value="MFS_dom"/>
</dbReference>
<evidence type="ECO:0000256" key="5">
    <source>
        <dbReference type="SAM" id="Phobius"/>
    </source>
</evidence>
<dbReference type="EMBL" id="DTIN01000043">
    <property type="protein sequence ID" value="HFX14322.1"/>
    <property type="molecule type" value="Genomic_DNA"/>
</dbReference>
<dbReference type="PRINTS" id="PR01036">
    <property type="entry name" value="TCRTETB"/>
</dbReference>
<keyword evidence="2 5" id="KW-0812">Transmembrane</keyword>
<feature type="transmembrane region" description="Helical" evidence="5">
    <location>
        <begin position="318"/>
        <end position="337"/>
    </location>
</feature>
<organism evidence="8">
    <name type="scientific">Dictyoglomus thermophilum</name>
    <dbReference type="NCBI Taxonomy" id="14"/>
    <lineage>
        <taxon>Bacteria</taxon>
        <taxon>Pseudomonadati</taxon>
        <taxon>Dictyoglomota</taxon>
        <taxon>Dictyoglomia</taxon>
        <taxon>Dictyoglomales</taxon>
        <taxon>Dictyoglomaceae</taxon>
        <taxon>Dictyoglomus</taxon>
    </lineage>
</organism>
<comment type="subcellular location">
    <subcellularLocation>
        <location evidence="1">Membrane</location>
        <topology evidence="1">Multi-pass membrane protein</topology>
    </subcellularLocation>
</comment>
<feature type="transmembrane region" description="Helical" evidence="5">
    <location>
        <begin position="130"/>
        <end position="151"/>
    </location>
</feature>
<dbReference type="GO" id="GO:0005886">
    <property type="term" value="C:plasma membrane"/>
    <property type="evidence" value="ECO:0007669"/>
    <property type="project" value="TreeGrafter"/>
</dbReference>
<reference evidence="8" key="1">
    <citation type="journal article" date="2020" name="mSystems">
        <title>Genome- and Community-Level Interaction Insights into Carbon Utilization and Element Cycling Functions of Hydrothermarchaeota in Hydrothermal Sediment.</title>
        <authorList>
            <person name="Zhou Z."/>
            <person name="Liu Y."/>
            <person name="Xu W."/>
            <person name="Pan J."/>
            <person name="Luo Z.H."/>
            <person name="Li M."/>
        </authorList>
    </citation>
    <scope>NUCLEOTIDE SEQUENCE [LARGE SCALE GENOMIC DNA]</scope>
    <source>
        <strain evidence="8">SpSt-81</strain>
    </source>
</reference>
<feature type="transmembrane region" description="Helical" evidence="5">
    <location>
        <begin position="157"/>
        <end position="178"/>
    </location>
</feature>
<dbReference type="InterPro" id="IPR011701">
    <property type="entry name" value="MFS"/>
</dbReference>
<evidence type="ECO:0000313" key="8">
    <source>
        <dbReference type="EMBL" id="HFX14322.1"/>
    </source>
</evidence>
<dbReference type="GO" id="GO:0022857">
    <property type="term" value="F:transmembrane transporter activity"/>
    <property type="evidence" value="ECO:0007669"/>
    <property type="project" value="InterPro"/>
</dbReference>
<feature type="transmembrane region" description="Helical" evidence="5">
    <location>
        <begin position="343"/>
        <end position="360"/>
    </location>
</feature>
<keyword evidence="4 5" id="KW-0472">Membrane</keyword>
<evidence type="ECO:0000256" key="6">
    <source>
        <dbReference type="SAM" id="SignalP"/>
    </source>
</evidence>
<dbReference type="PANTHER" id="PTHR23501:SF194">
    <property type="entry name" value="EFFLUX PUMP ANTIBIOTIC RESISTANCE PROTEIN"/>
    <property type="match status" value="1"/>
</dbReference>